<comment type="subcellular location">
    <subcellularLocation>
        <location evidence="1">Nucleus</location>
    </subcellularLocation>
</comment>
<evidence type="ECO:0000256" key="1">
    <source>
        <dbReference type="ARBA" id="ARBA00004123"/>
    </source>
</evidence>
<organism evidence="5 6">
    <name type="scientific">Mycetomoellerius zeteki</name>
    <dbReference type="NCBI Taxonomy" id="64791"/>
    <lineage>
        <taxon>Eukaryota</taxon>
        <taxon>Metazoa</taxon>
        <taxon>Ecdysozoa</taxon>
        <taxon>Arthropoda</taxon>
        <taxon>Hexapoda</taxon>
        <taxon>Insecta</taxon>
        <taxon>Pterygota</taxon>
        <taxon>Neoptera</taxon>
        <taxon>Endopterygota</taxon>
        <taxon>Hymenoptera</taxon>
        <taxon>Apocrita</taxon>
        <taxon>Aculeata</taxon>
        <taxon>Formicoidea</taxon>
        <taxon>Formicidae</taxon>
        <taxon>Myrmicinae</taxon>
        <taxon>Mycetomoellerius</taxon>
    </lineage>
</organism>
<evidence type="ECO:0000313" key="6">
    <source>
        <dbReference type="Proteomes" id="UP000075809"/>
    </source>
</evidence>
<dbReference type="GO" id="GO:0003723">
    <property type="term" value="F:RNA binding"/>
    <property type="evidence" value="ECO:0007669"/>
    <property type="project" value="TreeGrafter"/>
</dbReference>
<protein>
    <submittedName>
        <fullName evidence="5">Myb-binding protein 1A</fullName>
    </submittedName>
</protein>
<feature type="compositionally biased region" description="Acidic residues" evidence="4">
    <location>
        <begin position="718"/>
        <end position="732"/>
    </location>
</feature>
<feature type="compositionally biased region" description="Basic residues" evidence="4">
    <location>
        <begin position="1122"/>
        <end position="1131"/>
    </location>
</feature>
<feature type="region of interest" description="Disordered" evidence="4">
    <location>
        <begin position="989"/>
        <end position="1131"/>
    </location>
</feature>
<feature type="region of interest" description="Disordered" evidence="4">
    <location>
        <begin position="679"/>
        <end position="732"/>
    </location>
</feature>
<dbReference type="GO" id="GO:0003714">
    <property type="term" value="F:transcription corepressor activity"/>
    <property type="evidence" value="ECO:0007669"/>
    <property type="project" value="TreeGrafter"/>
</dbReference>
<evidence type="ECO:0000313" key="5">
    <source>
        <dbReference type="EMBL" id="KYQ55401.1"/>
    </source>
</evidence>
<dbReference type="InterPro" id="IPR016024">
    <property type="entry name" value="ARM-type_fold"/>
</dbReference>
<dbReference type="STRING" id="64791.A0A151X4V0"/>
<dbReference type="EMBL" id="KQ982540">
    <property type="protein sequence ID" value="KYQ55401.1"/>
    <property type="molecule type" value="Genomic_DNA"/>
</dbReference>
<reference evidence="5 6" key="1">
    <citation type="submission" date="2015-09" db="EMBL/GenBank/DDBJ databases">
        <title>Trachymyrmex zeteki WGS genome.</title>
        <authorList>
            <person name="Nygaard S."/>
            <person name="Hu H."/>
            <person name="Boomsma J."/>
            <person name="Zhang G."/>
        </authorList>
    </citation>
    <scope>NUCLEOTIDE SEQUENCE [LARGE SCALE GENOMIC DNA]</scope>
    <source>
        <strain evidence="5">Tzet28-1</strain>
        <tissue evidence="5">Whole body</tissue>
    </source>
</reference>
<evidence type="ECO:0000256" key="4">
    <source>
        <dbReference type="SAM" id="MobiDB-lite"/>
    </source>
</evidence>
<evidence type="ECO:0000256" key="3">
    <source>
        <dbReference type="ARBA" id="ARBA00023242"/>
    </source>
</evidence>
<dbReference type="AlphaFoldDB" id="A0A151X4V0"/>
<feature type="compositionally biased region" description="Polar residues" evidence="4">
    <location>
        <begin position="996"/>
        <end position="1019"/>
    </location>
</feature>
<dbReference type="PANTHER" id="PTHR13213">
    <property type="entry name" value="MYB-BINDING PROTEIN 1A FAMILY MEMBER"/>
    <property type="match status" value="1"/>
</dbReference>
<dbReference type="PANTHER" id="PTHR13213:SF2">
    <property type="entry name" value="MYB-BINDING PROTEIN 1A"/>
    <property type="match status" value="1"/>
</dbReference>
<keyword evidence="3" id="KW-0539">Nucleus</keyword>
<evidence type="ECO:0000256" key="2">
    <source>
        <dbReference type="ARBA" id="ARBA00006809"/>
    </source>
</evidence>
<dbReference type="Pfam" id="PF04931">
    <property type="entry name" value="DNA_pol_phi"/>
    <property type="match status" value="1"/>
</dbReference>
<feature type="compositionally biased region" description="Acidic residues" evidence="4">
    <location>
        <begin position="1022"/>
        <end position="1033"/>
    </location>
</feature>
<dbReference type="SUPFAM" id="SSF48371">
    <property type="entry name" value="ARM repeat"/>
    <property type="match status" value="1"/>
</dbReference>
<dbReference type="GO" id="GO:0005730">
    <property type="term" value="C:nucleolus"/>
    <property type="evidence" value="ECO:0007669"/>
    <property type="project" value="InterPro"/>
</dbReference>
<proteinExistence type="inferred from homology"/>
<keyword evidence="6" id="KW-1185">Reference proteome</keyword>
<dbReference type="Proteomes" id="UP000075809">
    <property type="component" value="Unassembled WGS sequence"/>
</dbReference>
<dbReference type="GO" id="GO:0043565">
    <property type="term" value="F:sequence-specific DNA binding"/>
    <property type="evidence" value="ECO:0007669"/>
    <property type="project" value="TreeGrafter"/>
</dbReference>
<feature type="compositionally biased region" description="Acidic residues" evidence="4">
    <location>
        <begin position="685"/>
        <end position="702"/>
    </location>
</feature>
<sequence length="1131" mass="129355">MAAAMHIPRDTHMVEMEMISDNSGQPKMGRTYSNILDNFNKLKDSNPSVRLNGGVALLNYIHQHNMDQNDKELDLALVKMIARLGSSMTSTRTGFYSTLTVFLMMHPDTSVEKLLSMMNTQLRPAGSNLKSENADIYMGRILLCGALIRSKLLAQNSIEMQQQIIEILLNAGKQRSYLSFISTMFLSEFIIQLDTVSIKNVWPIVEKEIGKPWSEQTLDTFYMLLILRDKHPSLVDHKFLKQHLGMTEIITKESVEDIVKLLTALLRIVSYQHPVFKLFCEKLVATEFVADFWKGIDQKFIKPSKSDEYIAVEMLRLILLNVTDKTVIPSLLSPNLLQHMLKRFSNCKKNRNDEVLIAFRKVLHLIVSATNNEDIKTKTQLCILKKFILRPGDLMIEKMTGVKVIQIIMGNLRIDGIKKLSQLYREIIENEMTKEREGTKTEFWTNAERSYTAQLLTKLMGRPETFLDQDWRLEQLIFLFKYGLFEVSNVGIELAQQFKDSFYRALDYKLPKLDNARNLLSALVHNLDSKLKSNMIRSPLNDAAADAWERGIDLIEKLEKNTKHSEALPIFHTMNLHMGLQLFSDPETAIMSINELQCCYERLSKKSKKHKKLNNTVMEEEPEWVEVVVDLLLSLLSKTDHLFRSLVGCVFPHICPYLTPSAIHQILAVLDIKNTQKTLTTKQNDDDDSSGIESESDNEDEKEGSVSNDEVLSKSESESDLSENENEDEDETVTDKLRIALHQALGDAAVKTDDEDIDIDEALIEKGERSASVCQELNDKLAECCTFLVRCAQQANLSTESIVEIYGENLTAFFKKRDCVLSPILFKGVLQLCWEDNWLLALLLVDFAFDSSIRYFRKNQALELLLVFYNNNRLLNMNTKYADVKMKLETTLFKNTINIFKETCNLHVSDGQSTLCNNVSAQKKVLQKFIGHLLMLLRVVRTRCLSKAWDWQIVKTELINYRSQYTLFGDAKIAYNKLAAEIGAPLNLPSKKDAKLNSSNDVSQSNGKQSIIGSQNGKTSDSEEEKEEEEVQEEVAHSNNEQKKRRKNKSKQREKQLLKKEARELRAKVMSQDVEPFKFSSVSLPENEDAADLIQNGNLHDKSANSKASQKRNQTMEDHRESKRRKHVNPA</sequence>
<name>A0A151X4V0_9HYME</name>
<accession>A0A151X4V0</accession>
<gene>
    <name evidence="5" type="ORF">ALC60_05689</name>
</gene>
<comment type="similarity">
    <text evidence="2">Belongs to the MYBBP1A family.</text>
</comment>
<feature type="compositionally biased region" description="Basic and acidic residues" evidence="4">
    <location>
        <begin position="1051"/>
        <end position="1067"/>
    </location>
</feature>
<dbReference type="InterPro" id="IPR007015">
    <property type="entry name" value="DNA_pol_V/MYBBP1A"/>
</dbReference>